<reference evidence="12" key="1">
    <citation type="journal article" date="2011" name="Plant Physiol.">
        <title>Comprehensive sequence analysis of 24,783 barley full-length cDNAs derived from 12 clone libraries.</title>
        <authorList>
            <person name="Matsumoto T."/>
            <person name="Tanaka T."/>
            <person name="Sakai H."/>
            <person name="Amano N."/>
            <person name="Kanamori H."/>
            <person name="Kurita K."/>
            <person name="Kikuta A."/>
            <person name="Kamiya K."/>
            <person name="Yamamoto M."/>
            <person name="Ikawa H."/>
            <person name="Fujii N."/>
            <person name="Hori K."/>
            <person name="Itoh T."/>
            <person name="Sato K."/>
        </authorList>
    </citation>
    <scope>NUCLEOTIDE SEQUENCE</scope>
    <source>
        <tissue evidence="12">Shoot and root</tissue>
    </source>
</reference>
<keyword evidence="6" id="KW-0378">Hydrolase</keyword>
<dbReference type="PANTHER" id="PTHR10188">
    <property type="entry name" value="L-ASPARAGINASE"/>
    <property type="match status" value="1"/>
</dbReference>
<feature type="site" description="Cleavage; by autolysis" evidence="10">
    <location>
        <begin position="254"/>
        <end position="255"/>
    </location>
</feature>
<dbReference type="EC" id="3.4.19.5" evidence="4"/>
<comment type="subunit">
    <text evidence="3">Heterotetramer of two alpha and two beta chains arranged as a dimer of alpha/beta heterodimers.</text>
</comment>
<keyword evidence="5" id="KW-0645">Protease</keyword>
<dbReference type="Gene3D" id="3.60.20.30">
    <property type="entry name" value="(Glycosyl)asparaginase"/>
    <property type="match status" value="1"/>
</dbReference>
<evidence type="ECO:0000256" key="11">
    <source>
        <dbReference type="SAM" id="SignalP"/>
    </source>
</evidence>
<dbReference type="InterPro" id="IPR029055">
    <property type="entry name" value="Ntn_hydrolases_N"/>
</dbReference>
<dbReference type="CDD" id="cd04513">
    <property type="entry name" value="Glycosylasparaginase"/>
    <property type="match status" value="1"/>
</dbReference>
<evidence type="ECO:0000256" key="1">
    <source>
        <dbReference type="ARBA" id="ARBA00000306"/>
    </source>
</evidence>
<comment type="similarity">
    <text evidence="2">Belongs to the Ntn-hydrolase family.</text>
</comment>
<dbReference type="GO" id="GO:0006508">
    <property type="term" value="P:proteolysis"/>
    <property type="evidence" value="ECO:0007669"/>
    <property type="project" value="UniProtKB-KW"/>
</dbReference>
<name>F2E2K5_HORVV</name>
<dbReference type="PANTHER" id="PTHR10188:SF6">
    <property type="entry name" value="N(4)-(BETA-N-ACETYLGLUCOSAMINYL)-L-ASPARAGINASE"/>
    <property type="match status" value="1"/>
</dbReference>
<evidence type="ECO:0000256" key="10">
    <source>
        <dbReference type="PIRSR" id="PIRSR600246-3"/>
    </source>
</evidence>
<sequence>MKLLSAICACFLLLSPAYADIFPIVINTWPFKDATAKAWEVISAAPRTPSRKPQDPLYMANLESFIQKAVNTRDNLSLAIAAVEAGCGVCEVEQCDGSVGYGGSPDENGETTLDAMIMDGTTYDVGAVGAIRDIKNAIGVARHVLQYTTHTLLGGSQATDFAIQMGFTKESLSTNNSQQMYANWKNNNCQPNYWRGVEPNSSTSCGPYTPISQSELTAMDGELDNAAGEDEGSDSQLRMESNQERVDIKRLSHDTIAMVVIDPTGSHVVAGTSTNGLSHKVPGRIGDSPIAGAGSFADSEVGGCGATGDGDIMMRFLPCYQAVENMRQGMSPTAAAEDAMARIVRKYPVFQGAMFAINKQGEHGGVAHGWTFTYALRTPSTGGVQIITVPPVTFPRS</sequence>
<dbReference type="InterPro" id="IPR000246">
    <property type="entry name" value="Peptidase_T2"/>
</dbReference>
<accession>F2E2K5</accession>
<proteinExistence type="evidence at transcript level"/>
<evidence type="ECO:0000256" key="9">
    <source>
        <dbReference type="PIRSR" id="PIRSR600246-2"/>
    </source>
</evidence>
<evidence type="ECO:0000256" key="7">
    <source>
        <dbReference type="ARBA" id="ARBA00022813"/>
    </source>
</evidence>
<evidence type="ECO:0000313" key="12">
    <source>
        <dbReference type="EMBL" id="BAK01577.1"/>
    </source>
</evidence>
<evidence type="ECO:0000256" key="8">
    <source>
        <dbReference type="PIRSR" id="PIRSR600246-1"/>
    </source>
</evidence>
<dbReference type="AlphaFoldDB" id="F2E2K5"/>
<evidence type="ECO:0000256" key="4">
    <source>
        <dbReference type="ARBA" id="ARBA00012879"/>
    </source>
</evidence>
<dbReference type="GO" id="GO:0003948">
    <property type="term" value="F:N4-(beta-N-acetylglucosaminyl)-L-asparaginase activity"/>
    <property type="evidence" value="ECO:0007669"/>
    <property type="project" value="UniProtKB-ARBA"/>
</dbReference>
<keyword evidence="11" id="KW-0732">Signal</keyword>
<comment type="catalytic activity">
    <reaction evidence="1">
        <text>Cleavage of a beta-linked Asp residue from the N-terminus of a polypeptide.</text>
        <dbReference type="EC" id="3.4.19.5"/>
    </reaction>
</comment>
<dbReference type="FunFam" id="3.60.20.30:FF:000003">
    <property type="entry name" value="N(4)-(Beta-N-acetylglucosaminyl)-L-asparaginase isoform X1"/>
    <property type="match status" value="1"/>
</dbReference>
<evidence type="ECO:0000256" key="2">
    <source>
        <dbReference type="ARBA" id="ARBA00010872"/>
    </source>
</evidence>
<evidence type="ECO:0000256" key="3">
    <source>
        <dbReference type="ARBA" id="ARBA00011601"/>
    </source>
</evidence>
<dbReference type="EMBL" id="AK370376">
    <property type="protein sequence ID" value="BAK01577.1"/>
    <property type="molecule type" value="mRNA"/>
</dbReference>
<feature type="signal peptide" evidence="11">
    <location>
        <begin position="1"/>
        <end position="19"/>
    </location>
</feature>
<feature type="binding site" evidence="9">
    <location>
        <begin position="284"/>
        <end position="287"/>
    </location>
    <ligand>
        <name>substrate</name>
    </ligand>
</feature>
<dbReference type="SUPFAM" id="SSF56235">
    <property type="entry name" value="N-terminal nucleophile aminohydrolases (Ntn hydrolases)"/>
    <property type="match status" value="1"/>
</dbReference>
<keyword evidence="7" id="KW-0068">Autocatalytic cleavage</keyword>
<dbReference type="Pfam" id="PF01112">
    <property type="entry name" value="Asparaginase_2"/>
    <property type="match status" value="1"/>
</dbReference>
<feature type="active site" description="Nucleophile" evidence="8">
    <location>
        <position position="255"/>
    </location>
</feature>
<protein>
    <recommendedName>
        <fullName evidence="4">beta-aspartyl-peptidase</fullName>
        <ecNumber evidence="4">3.4.19.5</ecNumber>
    </recommendedName>
</protein>
<dbReference type="GO" id="GO:0008798">
    <property type="term" value="F:beta-aspartyl-peptidase activity"/>
    <property type="evidence" value="ECO:0007669"/>
    <property type="project" value="UniProtKB-EC"/>
</dbReference>
<organism evidence="12">
    <name type="scientific">Hordeum vulgare subsp. vulgare</name>
    <name type="common">Domesticated barley</name>
    <dbReference type="NCBI Taxonomy" id="112509"/>
    <lineage>
        <taxon>Eukaryota</taxon>
        <taxon>Viridiplantae</taxon>
        <taxon>Streptophyta</taxon>
        <taxon>Embryophyta</taxon>
        <taxon>Tracheophyta</taxon>
        <taxon>Spermatophyta</taxon>
        <taxon>Magnoliopsida</taxon>
        <taxon>Liliopsida</taxon>
        <taxon>Poales</taxon>
        <taxon>Poaceae</taxon>
        <taxon>BOP clade</taxon>
        <taxon>Pooideae</taxon>
        <taxon>Triticodae</taxon>
        <taxon>Triticeae</taxon>
        <taxon>Hordeinae</taxon>
        <taxon>Hordeum</taxon>
    </lineage>
</organism>
<dbReference type="MEROPS" id="T02.001"/>
<evidence type="ECO:0000256" key="5">
    <source>
        <dbReference type="ARBA" id="ARBA00022670"/>
    </source>
</evidence>
<feature type="chain" id="PRO_5003281433" description="beta-aspartyl-peptidase" evidence="11">
    <location>
        <begin position="20"/>
        <end position="397"/>
    </location>
</feature>
<evidence type="ECO:0000256" key="6">
    <source>
        <dbReference type="ARBA" id="ARBA00022801"/>
    </source>
</evidence>
<feature type="binding site" evidence="9">
    <location>
        <begin position="307"/>
        <end position="310"/>
    </location>
    <ligand>
        <name>substrate</name>
    </ligand>
</feature>